<sequence length="504" mass="55366">MLEQYVKKILTSRVYDVAEETPLQPARQLSERLGNQILLKREDLQPVYSFKIRGAYNRIAQLTEEERARGVVTASAGNHAQGVALAARHLGIKATIVMPRTTPELKVQGVRARGGKVVLHGDAFPEALAHSLKLVEEKGLVYIHPYDDPEVIAGQGTVAMEILRQQQNQLDAIFVPVGGGGLIAGIAAYVKYLRPETKVIGVEPEDSNCLQQAMAAGERVVLPQVGLFADGVAVSQIGDYCFAVCRHFVDEVITVSTDELCAAIKDIYDDTRSITEPAGALGVAGIKKYVAREGVAGQVLVAVDSGANINFDRLRHVAERAELGEKREAIIAVTIPEQPGSFKQFCQAIGKRQITEFNYRYNSSSEAHIFVGVQTHPEHDPREALVDGLREKGFPVLDLTDDELAKLHVRHMVGGRANGVRGERVLRFEFPERPGALFNFLNKLGGRWNISMFHYRNHGAADGRVLAGLQVPEEELHLLPAALEAIGYPFWDESDNPAYQLFLG</sequence>
<protein>
    <recommendedName>
        <fullName evidence="13">L-threonine dehydratase</fullName>
        <ecNumber evidence="13">4.3.1.19</ecNumber>
    </recommendedName>
    <alternativeName>
        <fullName evidence="13">Threonine deaminase</fullName>
    </alternativeName>
</protein>
<dbReference type="InterPro" id="IPR050147">
    <property type="entry name" value="Ser/Thr_Dehydratase"/>
</dbReference>
<dbReference type="InterPro" id="IPR000634">
    <property type="entry name" value="Ser/Thr_deHydtase_PyrdxlP-BS"/>
</dbReference>
<dbReference type="GO" id="GO:0006565">
    <property type="term" value="P:L-serine catabolic process"/>
    <property type="evidence" value="ECO:0007669"/>
    <property type="project" value="TreeGrafter"/>
</dbReference>
<dbReference type="Gene3D" id="3.40.50.1100">
    <property type="match status" value="2"/>
</dbReference>
<comment type="pathway">
    <text evidence="3 13">Amino-acid biosynthesis; L-isoleucine biosynthesis; 2-oxobutanoate from L-threonine: step 1/1.</text>
</comment>
<dbReference type="AlphaFoldDB" id="A0A0B3BW34"/>
<name>A0A0B3BW34_9PSED</name>
<accession>A0A0B3BW34</accession>
<dbReference type="PANTHER" id="PTHR48078">
    <property type="entry name" value="THREONINE DEHYDRATASE, MITOCHONDRIAL-RELATED"/>
    <property type="match status" value="1"/>
</dbReference>
<dbReference type="RefSeq" id="WP_039606742.1">
    <property type="nucleotide sequence ID" value="NZ_FMUP01000002.1"/>
</dbReference>
<comment type="caution">
    <text evidence="15">The sequence shown here is derived from an EMBL/GenBank/DDBJ whole genome shotgun (WGS) entry which is preliminary data.</text>
</comment>
<feature type="domain" description="ACT-like" evidence="14">
    <location>
        <begin position="329"/>
        <end position="401"/>
    </location>
</feature>
<dbReference type="UniPathway" id="UPA00047">
    <property type="reaction ID" value="UER00054"/>
</dbReference>
<evidence type="ECO:0000256" key="10">
    <source>
        <dbReference type="ARBA" id="ARBA00023239"/>
    </source>
</evidence>
<evidence type="ECO:0000256" key="8">
    <source>
        <dbReference type="ARBA" id="ARBA00022737"/>
    </source>
</evidence>
<gene>
    <name evidence="13" type="primary">ilvA</name>
    <name evidence="15" type="ORF">PT85_12040</name>
</gene>
<dbReference type="EC" id="4.3.1.19" evidence="13"/>
<evidence type="ECO:0000256" key="4">
    <source>
        <dbReference type="ARBA" id="ARBA00010869"/>
    </source>
</evidence>
<dbReference type="GO" id="GO:0009097">
    <property type="term" value="P:isoleucine biosynthetic process"/>
    <property type="evidence" value="ECO:0007669"/>
    <property type="project" value="UniProtKB-UniRule"/>
</dbReference>
<dbReference type="InterPro" id="IPR001926">
    <property type="entry name" value="TrpB-like_PALP"/>
</dbReference>
<dbReference type="PROSITE" id="PS00165">
    <property type="entry name" value="DEHYDRATASE_SER_THR"/>
    <property type="match status" value="1"/>
</dbReference>
<reference evidence="15 16" key="1">
    <citation type="submission" date="2014-11" db="EMBL/GenBank/DDBJ databases">
        <title>Genome sequence of Pseudomonas tuomuerensis JCM 14085.</title>
        <authorList>
            <person name="Shin S.-K."/>
            <person name="Yi H."/>
        </authorList>
    </citation>
    <scope>NUCLEOTIDE SEQUENCE [LARGE SCALE GENOMIC DNA]</scope>
    <source>
        <strain evidence="15 16">JCM 14085</strain>
    </source>
</reference>
<evidence type="ECO:0000256" key="9">
    <source>
        <dbReference type="ARBA" id="ARBA00022898"/>
    </source>
</evidence>
<dbReference type="GO" id="GO:0004794">
    <property type="term" value="F:threonine deaminase activity"/>
    <property type="evidence" value="ECO:0007669"/>
    <property type="project" value="UniProtKB-UniRule"/>
</dbReference>
<evidence type="ECO:0000256" key="12">
    <source>
        <dbReference type="ARBA" id="ARBA00025527"/>
    </source>
</evidence>
<evidence type="ECO:0000313" key="15">
    <source>
        <dbReference type="EMBL" id="KHO64899.1"/>
    </source>
</evidence>
<keyword evidence="11 13" id="KW-0100">Branched-chain amino acid biosynthesis</keyword>
<dbReference type="GO" id="GO:0003941">
    <property type="term" value="F:L-serine ammonia-lyase activity"/>
    <property type="evidence" value="ECO:0007669"/>
    <property type="project" value="TreeGrafter"/>
</dbReference>
<dbReference type="OrthoDB" id="9811476at2"/>
<dbReference type="FunFam" id="3.40.1020.10:FF:000001">
    <property type="entry name" value="L-threonine dehydratase"/>
    <property type="match status" value="1"/>
</dbReference>
<comment type="similarity">
    <text evidence="4 13">Belongs to the serine/threonine dehydratase family.</text>
</comment>
<comment type="subunit">
    <text evidence="5 13">Homotetramer.</text>
</comment>
<dbReference type="InterPro" id="IPR045865">
    <property type="entry name" value="ACT-like_dom_sf"/>
</dbReference>
<organism evidence="15 16">
    <name type="scientific">Pseudomonas flexibilis</name>
    <dbReference type="NCBI Taxonomy" id="706570"/>
    <lineage>
        <taxon>Bacteria</taxon>
        <taxon>Pseudomonadati</taxon>
        <taxon>Pseudomonadota</taxon>
        <taxon>Gammaproteobacteria</taxon>
        <taxon>Pseudomonadales</taxon>
        <taxon>Pseudomonadaceae</taxon>
        <taxon>Pseudomonas</taxon>
    </lineage>
</organism>
<dbReference type="SUPFAM" id="SSF53686">
    <property type="entry name" value="Tryptophan synthase beta subunit-like PLP-dependent enzymes"/>
    <property type="match status" value="1"/>
</dbReference>
<dbReference type="InterPro" id="IPR005787">
    <property type="entry name" value="Thr_deHydtase_biosynth"/>
</dbReference>
<dbReference type="InterPro" id="IPR038110">
    <property type="entry name" value="TD_ACT-like_sf"/>
</dbReference>
<evidence type="ECO:0000313" key="16">
    <source>
        <dbReference type="Proteomes" id="UP000030980"/>
    </source>
</evidence>
<dbReference type="GO" id="GO:0030170">
    <property type="term" value="F:pyridoxal phosphate binding"/>
    <property type="evidence" value="ECO:0007669"/>
    <property type="project" value="InterPro"/>
</dbReference>
<dbReference type="CDD" id="cd04906">
    <property type="entry name" value="ACT_ThrD-I_1"/>
    <property type="match status" value="1"/>
</dbReference>
<evidence type="ECO:0000256" key="11">
    <source>
        <dbReference type="ARBA" id="ARBA00023304"/>
    </source>
</evidence>
<keyword evidence="9 13" id="KW-0663">Pyridoxal phosphate</keyword>
<dbReference type="Pfam" id="PF00291">
    <property type="entry name" value="PALP"/>
    <property type="match status" value="1"/>
</dbReference>
<evidence type="ECO:0000256" key="5">
    <source>
        <dbReference type="ARBA" id="ARBA00011881"/>
    </source>
</evidence>
<dbReference type="Proteomes" id="UP000030980">
    <property type="component" value="Unassembled WGS sequence"/>
</dbReference>
<dbReference type="GO" id="GO:0006567">
    <property type="term" value="P:L-threonine catabolic process"/>
    <property type="evidence" value="ECO:0007669"/>
    <property type="project" value="TreeGrafter"/>
</dbReference>
<dbReference type="SUPFAM" id="SSF55021">
    <property type="entry name" value="ACT-like"/>
    <property type="match status" value="2"/>
</dbReference>
<dbReference type="PROSITE" id="PS51672">
    <property type="entry name" value="ACT_LIKE"/>
    <property type="match status" value="2"/>
</dbReference>
<dbReference type="STRING" id="706570.PT85_12040"/>
<dbReference type="EMBL" id="JTAK01000004">
    <property type="protein sequence ID" value="KHO64899.1"/>
    <property type="molecule type" value="Genomic_DNA"/>
</dbReference>
<dbReference type="NCBIfam" id="NF009130">
    <property type="entry name" value="PRK12483.1"/>
    <property type="match status" value="1"/>
</dbReference>
<evidence type="ECO:0000256" key="2">
    <source>
        <dbReference type="ARBA" id="ARBA00001933"/>
    </source>
</evidence>
<evidence type="ECO:0000256" key="13">
    <source>
        <dbReference type="RuleBase" id="RU362012"/>
    </source>
</evidence>
<dbReference type="CDD" id="cd01562">
    <property type="entry name" value="Thr-dehyd"/>
    <property type="match status" value="1"/>
</dbReference>
<keyword evidence="6 13" id="KW-0028">Amino-acid biosynthesis</keyword>
<comment type="catalytic activity">
    <reaction evidence="1 13">
        <text>L-threonine = 2-oxobutanoate + NH4(+)</text>
        <dbReference type="Rhea" id="RHEA:22108"/>
        <dbReference type="ChEBI" id="CHEBI:16763"/>
        <dbReference type="ChEBI" id="CHEBI:28938"/>
        <dbReference type="ChEBI" id="CHEBI:57926"/>
        <dbReference type="EC" id="4.3.1.19"/>
    </reaction>
</comment>
<comment type="function">
    <text evidence="12 13">Catalyzes the anaerobic formation of alpha-ketobutyrate and ammonia from threonine in a two-step reaction. The first step involved a dehydration of threonine and a production of enamine intermediates (aminocrotonate), which tautomerizes to its imine form (iminobutyrate). Both intermediates are unstable and short-lived. The second step is the nonenzymatic hydrolysis of the enamine/imine intermediates to form 2-ketobutyrate and free ammonia. In the low water environment of the cell, the second step is accelerated by RidA.</text>
</comment>
<evidence type="ECO:0000259" key="14">
    <source>
        <dbReference type="PROSITE" id="PS51672"/>
    </source>
</evidence>
<keyword evidence="16" id="KW-1185">Reference proteome</keyword>
<dbReference type="InterPro" id="IPR036052">
    <property type="entry name" value="TrpB-like_PALP_sf"/>
</dbReference>
<dbReference type="CDD" id="cd04907">
    <property type="entry name" value="ACT_ThrD-I_2"/>
    <property type="match status" value="1"/>
</dbReference>
<dbReference type="InterPro" id="IPR001721">
    <property type="entry name" value="TD_ACT-like"/>
</dbReference>
<evidence type="ECO:0000256" key="3">
    <source>
        <dbReference type="ARBA" id="ARBA00004810"/>
    </source>
</evidence>
<keyword evidence="10 13" id="KW-0456">Lyase</keyword>
<dbReference type="NCBIfam" id="NF006674">
    <property type="entry name" value="PRK09224.1"/>
    <property type="match status" value="1"/>
</dbReference>
<dbReference type="FunFam" id="3.40.50.1100:FF:000008">
    <property type="entry name" value="L-threonine dehydratase"/>
    <property type="match status" value="1"/>
</dbReference>
<proteinExistence type="inferred from homology"/>
<dbReference type="Gene3D" id="3.40.1020.10">
    <property type="entry name" value="Biosynthetic Threonine Deaminase, Domain 3"/>
    <property type="match status" value="1"/>
</dbReference>
<evidence type="ECO:0000256" key="7">
    <source>
        <dbReference type="ARBA" id="ARBA00022624"/>
    </source>
</evidence>
<keyword evidence="7 13" id="KW-0412">Isoleucine biosynthesis</keyword>
<feature type="domain" description="ACT-like" evidence="14">
    <location>
        <begin position="424"/>
        <end position="495"/>
    </location>
</feature>
<dbReference type="PANTHER" id="PTHR48078:SF11">
    <property type="entry name" value="THREONINE DEHYDRATASE, MITOCHONDRIAL"/>
    <property type="match status" value="1"/>
</dbReference>
<evidence type="ECO:0000256" key="1">
    <source>
        <dbReference type="ARBA" id="ARBA00001274"/>
    </source>
</evidence>
<evidence type="ECO:0000256" key="6">
    <source>
        <dbReference type="ARBA" id="ARBA00022605"/>
    </source>
</evidence>
<comment type="cofactor">
    <cofactor evidence="2 13">
        <name>pyridoxal 5'-phosphate</name>
        <dbReference type="ChEBI" id="CHEBI:597326"/>
    </cofactor>
</comment>
<dbReference type="NCBIfam" id="TIGR01124">
    <property type="entry name" value="ilvA_2Cterm"/>
    <property type="match status" value="1"/>
</dbReference>
<keyword evidence="8" id="KW-0677">Repeat</keyword>
<dbReference type="Pfam" id="PF00585">
    <property type="entry name" value="Thr_dehydrat_C"/>
    <property type="match status" value="2"/>
</dbReference>